<dbReference type="OrthoDB" id="2405996at2759"/>
<proteinExistence type="predicted"/>
<feature type="region of interest" description="Disordered" evidence="1">
    <location>
        <begin position="349"/>
        <end position="374"/>
    </location>
</feature>
<evidence type="ECO:0000313" key="2">
    <source>
        <dbReference type="EMBL" id="GJJ76534.1"/>
    </source>
</evidence>
<gene>
    <name evidence="2" type="ORF">EMPS_08893</name>
</gene>
<feature type="compositionally biased region" description="Basic and acidic residues" evidence="1">
    <location>
        <begin position="78"/>
        <end position="90"/>
    </location>
</feature>
<name>A0A9P3HGX0_9FUNG</name>
<comment type="caution">
    <text evidence="2">The sequence shown here is derived from an EMBL/GenBank/DDBJ whole genome shotgun (WGS) entry which is preliminary data.</text>
</comment>
<feature type="compositionally biased region" description="Polar residues" evidence="1">
    <location>
        <begin position="45"/>
        <end position="62"/>
    </location>
</feature>
<accession>A0A9P3HGX0</accession>
<sequence length="414" mass="44948">MPQLLESTRTYLRSSTKLGRRLSGYRDDSSASEASLSEAIVPSTPEGTQPQQQHRPSPQNRLSALFTLDGWNKNSVSTEDRTSSKVRPEAFEQLESVPRLSEDDSKKKKRKSNSSRKSTSNSDMSSSSMTKDLTPLALPVAPAQTPRSSKRNSEVGMPRGRSPTLSPPATVSASSSLGSNTSEHQSNAWRRQLLEESIMHSLQLGYGAASSPRPSSSRQRSRSRSRSRSLKRNALGRSRKVREQQASRMSAAMSKDLPPCPTGADSMHLHGLGEKVVDRGLIVPTGSGRVLQEHKAVNKNSPYQMFLNPSSTNITHSFASFTLELPEHQASHVMSASVVPNLFKIKQGSNPSPADGLAVRRGRRDSASSNFKFGGNGSNYSPRVLTGKLSSTVNDDAKENRLPILPTSASVVVV</sequence>
<organism evidence="2 3">
    <name type="scientific">Entomortierella parvispora</name>
    <dbReference type="NCBI Taxonomy" id="205924"/>
    <lineage>
        <taxon>Eukaryota</taxon>
        <taxon>Fungi</taxon>
        <taxon>Fungi incertae sedis</taxon>
        <taxon>Mucoromycota</taxon>
        <taxon>Mortierellomycotina</taxon>
        <taxon>Mortierellomycetes</taxon>
        <taxon>Mortierellales</taxon>
        <taxon>Mortierellaceae</taxon>
        <taxon>Entomortierella</taxon>
    </lineage>
</organism>
<reference evidence="2" key="2">
    <citation type="journal article" date="2022" name="Microbiol. Resour. Announc.">
        <title>Whole-Genome Sequence of Entomortierella parvispora E1425, a Mucoromycotan Fungus Associated with Burkholderiaceae-Related Endosymbiotic Bacteria.</title>
        <authorList>
            <person name="Herlambang A."/>
            <person name="Guo Y."/>
            <person name="Takashima Y."/>
            <person name="Narisawa K."/>
            <person name="Ohta H."/>
            <person name="Nishizawa T."/>
        </authorList>
    </citation>
    <scope>NUCLEOTIDE SEQUENCE</scope>
    <source>
        <strain evidence="2">E1425</strain>
    </source>
</reference>
<dbReference type="EMBL" id="BQFW01000012">
    <property type="protein sequence ID" value="GJJ76534.1"/>
    <property type="molecule type" value="Genomic_DNA"/>
</dbReference>
<protein>
    <submittedName>
        <fullName evidence="2">Uncharacterized protein</fullName>
    </submittedName>
</protein>
<evidence type="ECO:0000256" key="1">
    <source>
        <dbReference type="SAM" id="MobiDB-lite"/>
    </source>
</evidence>
<feature type="region of interest" description="Disordered" evidence="1">
    <location>
        <begin position="205"/>
        <end position="268"/>
    </location>
</feature>
<feature type="compositionally biased region" description="Basic residues" evidence="1">
    <location>
        <begin position="219"/>
        <end position="231"/>
    </location>
</feature>
<dbReference type="AlphaFoldDB" id="A0A9P3HGX0"/>
<reference evidence="2" key="1">
    <citation type="submission" date="2021-11" db="EMBL/GenBank/DDBJ databases">
        <authorList>
            <person name="Herlambang A."/>
            <person name="Guo Y."/>
            <person name="Takashima Y."/>
            <person name="Nishizawa T."/>
        </authorList>
    </citation>
    <scope>NUCLEOTIDE SEQUENCE</scope>
    <source>
        <strain evidence="2">E1425</strain>
    </source>
</reference>
<evidence type="ECO:0000313" key="3">
    <source>
        <dbReference type="Proteomes" id="UP000827284"/>
    </source>
</evidence>
<feature type="region of interest" description="Disordered" evidence="1">
    <location>
        <begin position="17"/>
        <end position="187"/>
    </location>
</feature>
<feature type="compositionally biased region" description="Low complexity" evidence="1">
    <location>
        <begin position="115"/>
        <end position="132"/>
    </location>
</feature>
<dbReference type="Proteomes" id="UP000827284">
    <property type="component" value="Unassembled WGS sequence"/>
</dbReference>
<feature type="compositionally biased region" description="Polar residues" evidence="1">
    <location>
        <begin position="163"/>
        <end position="187"/>
    </location>
</feature>
<keyword evidence="3" id="KW-1185">Reference proteome</keyword>